<name>A0A927A2X5_9NOST</name>
<gene>
    <name evidence="2" type="ORF">H6G06_20115</name>
</gene>
<feature type="region of interest" description="Disordered" evidence="1">
    <location>
        <begin position="1"/>
        <end position="89"/>
    </location>
</feature>
<feature type="compositionally biased region" description="Polar residues" evidence="1">
    <location>
        <begin position="1"/>
        <end position="14"/>
    </location>
</feature>
<evidence type="ECO:0000313" key="3">
    <source>
        <dbReference type="Proteomes" id="UP000662185"/>
    </source>
</evidence>
<keyword evidence="3" id="KW-1185">Reference proteome</keyword>
<protein>
    <submittedName>
        <fullName evidence="2">Uncharacterized protein</fullName>
    </submittedName>
</protein>
<reference evidence="3" key="1">
    <citation type="journal article" date="2020" name="ISME J.">
        <title>Comparative genomics reveals insights into cyanobacterial evolution and habitat adaptation.</title>
        <authorList>
            <person name="Chen M.Y."/>
            <person name="Teng W.K."/>
            <person name="Zhao L."/>
            <person name="Hu C.X."/>
            <person name="Zhou Y.K."/>
            <person name="Han B.P."/>
            <person name="Song L.R."/>
            <person name="Shu W.S."/>
        </authorList>
    </citation>
    <scope>NUCLEOTIDE SEQUENCE [LARGE SCALE GENOMIC DNA]</scope>
    <source>
        <strain evidence="3">FACHB-251</strain>
    </source>
</reference>
<proteinExistence type="predicted"/>
<dbReference type="EMBL" id="JACJQU010000015">
    <property type="protein sequence ID" value="MBD2295716.1"/>
    <property type="molecule type" value="Genomic_DNA"/>
</dbReference>
<evidence type="ECO:0000313" key="2">
    <source>
        <dbReference type="EMBL" id="MBD2295716.1"/>
    </source>
</evidence>
<dbReference type="AlphaFoldDB" id="A0A927A2X5"/>
<feature type="compositionally biased region" description="Gly residues" evidence="1">
    <location>
        <begin position="30"/>
        <end position="67"/>
    </location>
</feature>
<comment type="caution">
    <text evidence="2">The sequence shown here is derived from an EMBL/GenBank/DDBJ whole genome shotgun (WGS) entry which is preliminary data.</text>
</comment>
<sequence>MFKNQQSAVQNSSLYEEINDKEMDQIRGGQYPGGQYPGGQYPGGQYPGGQYPGGQYPGGQYPGGQYPGGQTSKKHHFYQGTPGRPPVYVNPTYPGERFYCTYDPYTGQQTCYNY</sequence>
<evidence type="ECO:0000256" key="1">
    <source>
        <dbReference type="SAM" id="MobiDB-lite"/>
    </source>
</evidence>
<dbReference type="Proteomes" id="UP000662185">
    <property type="component" value="Unassembled WGS sequence"/>
</dbReference>
<organism evidence="2 3">
    <name type="scientific">Anabaena sphaerica FACHB-251</name>
    <dbReference type="NCBI Taxonomy" id="2692883"/>
    <lineage>
        <taxon>Bacteria</taxon>
        <taxon>Bacillati</taxon>
        <taxon>Cyanobacteriota</taxon>
        <taxon>Cyanophyceae</taxon>
        <taxon>Nostocales</taxon>
        <taxon>Nostocaceae</taxon>
        <taxon>Anabaena</taxon>
    </lineage>
</organism>
<dbReference type="RefSeq" id="WP_190563352.1">
    <property type="nucleotide sequence ID" value="NZ_JACJQU010000015.1"/>
</dbReference>
<accession>A0A927A2X5</accession>